<keyword evidence="6" id="KW-1185">Reference proteome</keyword>
<gene>
    <name evidence="5" type="ORF">SYK_15910</name>
</gene>
<organism evidence="5 6">
    <name type="scientific">Pseudodesulfovibrio nedwellii</name>
    <dbReference type="NCBI Taxonomy" id="2973072"/>
    <lineage>
        <taxon>Bacteria</taxon>
        <taxon>Pseudomonadati</taxon>
        <taxon>Thermodesulfobacteriota</taxon>
        <taxon>Desulfovibrionia</taxon>
        <taxon>Desulfovibrionales</taxon>
        <taxon>Desulfovibrionaceae</taxon>
    </lineage>
</organism>
<dbReference type="PRINTS" id="PR00598">
    <property type="entry name" value="HTHMARR"/>
</dbReference>
<evidence type="ECO:0000256" key="3">
    <source>
        <dbReference type="ARBA" id="ARBA00023163"/>
    </source>
</evidence>
<feature type="domain" description="HTH marR-type" evidence="4">
    <location>
        <begin position="11"/>
        <end position="143"/>
    </location>
</feature>
<sequence length="148" mass="16357">MSSTGKSKKLSQRTGYLLSRVTASMQLGFDRGLKVFGVTRSQWNVMAAMNGKDVETAADVAKMLGLDATAVTRLIDRLEDKGLVKRMPDATDRRVNRLGLTEEGQNLFPLLREEADKSNDRVFGALSGSEEEHLKELLTKILNHMSSS</sequence>
<dbReference type="PANTHER" id="PTHR42756">
    <property type="entry name" value="TRANSCRIPTIONAL REGULATOR, MARR"/>
    <property type="match status" value="1"/>
</dbReference>
<evidence type="ECO:0000313" key="6">
    <source>
        <dbReference type="Proteomes" id="UP001317742"/>
    </source>
</evidence>
<keyword evidence="1" id="KW-0805">Transcription regulation</keyword>
<dbReference type="Pfam" id="PF12802">
    <property type="entry name" value="MarR_2"/>
    <property type="match status" value="1"/>
</dbReference>
<keyword evidence="3" id="KW-0804">Transcription</keyword>
<evidence type="ECO:0000256" key="1">
    <source>
        <dbReference type="ARBA" id="ARBA00023015"/>
    </source>
</evidence>
<dbReference type="SMART" id="SM00347">
    <property type="entry name" value="HTH_MARR"/>
    <property type="match status" value="1"/>
</dbReference>
<dbReference type="InterPro" id="IPR023187">
    <property type="entry name" value="Tscrpt_reg_MarR-type_CS"/>
</dbReference>
<dbReference type="RefSeq" id="WP_281763088.1">
    <property type="nucleotide sequence ID" value="NZ_AP026709.1"/>
</dbReference>
<proteinExistence type="predicted"/>
<keyword evidence="2" id="KW-0238">DNA-binding</keyword>
<dbReference type="PANTHER" id="PTHR42756:SF1">
    <property type="entry name" value="TRANSCRIPTIONAL REPRESSOR OF EMRAB OPERON"/>
    <property type="match status" value="1"/>
</dbReference>
<dbReference type="Proteomes" id="UP001317742">
    <property type="component" value="Chromosome"/>
</dbReference>
<dbReference type="InterPro" id="IPR000835">
    <property type="entry name" value="HTH_MarR-typ"/>
</dbReference>
<accession>A0ABN6S5D3</accession>
<reference evidence="5 6" key="1">
    <citation type="submission" date="2022-08" db="EMBL/GenBank/DDBJ databases">
        <title>Genome Sequence of the sulphate-reducing bacterium, Pseudodesulfovibrio sp. SYK.</title>
        <authorList>
            <person name="Kondo R."/>
            <person name="Kataoka T."/>
        </authorList>
    </citation>
    <scope>NUCLEOTIDE SEQUENCE [LARGE SCALE GENOMIC DNA]</scope>
    <source>
        <strain evidence="5 6">SYK</strain>
    </source>
</reference>
<evidence type="ECO:0000313" key="5">
    <source>
        <dbReference type="EMBL" id="BDQ37231.1"/>
    </source>
</evidence>
<dbReference type="PROSITE" id="PS50995">
    <property type="entry name" value="HTH_MARR_2"/>
    <property type="match status" value="1"/>
</dbReference>
<dbReference type="PROSITE" id="PS01117">
    <property type="entry name" value="HTH_MARR_1"/>
    <property type="match status" value="1"/>
</dbReference>
<evidence type="ECO:0000256" key="2">
    <source>
        <dbReference type="ARBA" id="ARBA00023125"/>
    </source>
</evidence>
<dbReference type="InterPro" id="IPR036388">
    <property type="entry name" value="WH-like_DNA-bd_sf"/>
</dbReference>
<dbReference type="SUPFAM" id="SSF46785">
    <property type="entry name" value="Winged helix' DNA-binding domain"/>
    <property type="match status" value="1"/>
</dbReference>
<evidence type="ECO:0000259" key="4">
    <source>
        <dbReference type="PROSITE" id="PS50995"/>
    </source>
</evidence>
<dbReference type="InterPro" id="IPR036390">
    <property type="entry name" value="WH_DNA-bd_sf"/>
</dbReference>
<protein>
    <submittedName>
        <fullName evidence="5">MarR family transcriptional regulator</fullName>
    </submittedName>
</protein>
<name>A0ABN6S5D3_9BACT</name>
<dbReference type="EMBL" id="AP026709">
    <property type="protein sequence ID" value="BDQ37231.1"/>
    <property type="molecule type" value="Genomic_DNA"/>
</dbReference>
<dbReference type="Gene3D" id="1.10.10.10">
    <property type="entry name" value="Winged helix-like DNA-binding domain superfamily/Winged helix DNA-binding domain"/>
    <property type="match status" value="1"/>
</dbReference>